<dbReference type="AlphaFoldDB" id="A0A6B3NJ65"/>
<feature type="non-terminal residue" evidence="2">
    <location>
        <position position="1"/>
    </location>
</feature>
<protein>
    <recommendedName>
        <fullName evidence="1">GAF domain-containing protein</fullName>
    </recommendedName>
</protein>
<gene>
    <name evidence="2" type="ORF">F6J89_29715</name>
</gene>
<proteinExistence type="predicted"/>
<organism evidence="2">
    <name type="scientific">Symploca sp. SIO1C4</name>
    <dbReference type="NCBI Taxonomy" id="2607765"/>
    <lineage>
        <taxon>Bacteria</taxon>
        <taxon>Bacillati</taxon>
        <taxon>Cyanobacteriota</taxon>
        <taxon>Cyanophyceae</taxon>
        <taxon>Coleofasciculales</taxon>
        <taxon>Coleofasciculaceae</taxon>
        <taxon>Symploca</taxon>
    </lineage>
</organism>
<accession>A0A6B3NJ65</accession>
<dbReference type="SUPFAM" id="SSF55781">
    <property type="entry name" value="GAF domain-like"/>
    <property type="match status" value="1"/>
</dbReference>
<dbReference type="EMBL" id="JAAHFQ010000898">
    <property type="protein sequence ID" value="NER31677.1"/>
    <property type="molecule type" value="Genomic_DNA"/>
</dbReference>
<evidence type="ECO:0000259" key="1">
    <source>
        <dbReference type="Pfam" id="PF01590"/>
    </source>
</evidence>
<feature type="domain" description="GAF" evidence="1">
    <location>
        <begin position="2"/>
        <end position="60"/>
    </location>
</feature>
<dbReference type="InterPro" id="IPR003018">
    <property type="entry name" value="GAF"/>
</dbReference>
<evidence type="ECO:0000313" key="2">
    <source>
        <dbReference type="EMBL" id="NER31677.1"/>
    </source>
</evidence>
<dbReference type="Gene3D" id="3.30.450.340">
    <property type="match status" value="1"/>
</dbReference>
<dbReference type="Pfam" id="PF01590">
    <property type="entry name" value="GAF"/>
    <property type="match status" value="1"/>
</dbReference>
<comment type="caution">
    <text evidence="2">The sequence shown here is derived from an EMBL/GenBank/DDBJ whole genome shotgun (WGS) entry which is preliminary data.</text>
</comment>
<reference evidence="2" key="1">
    <citation type="submission" date="2019-11" db="EMBL/GenBank/DDBJ databases">
        <title>Genomic insights into an expanded diversity of filamentous marine cyanobacteria reveals the extraordinary biosynthetic potential of Moorea and Okeania.</title>
        <authorList>
            <person name="Ferreira Leao T."/>
            <person name="Wang M."/>
            <person name="Moss N."/>
            <person name="Da Silva R."/>
            <person name="Sanders J."/>
            <person name="Nurk S."/>
            <person name="Gurevich A."/>
            <person name="Humphrey G."/>
            <person name="Reher R."/>
            <person name="Zhu Q."/>
            <person name="Belda-Ferre P."/>
            <person name="Glukhov E."/>
            <person name="Rex R."/>
            <person name="Dorrestein P.C."/>
            <person name="Knight R."/>
            <person name="Pevzner P."/>
            <person name="Gerwick W.H."/>
            <person name="Gerwick L."/>
        </authorList>
    </citation>
    <scope>NUCLEOTIDE SEQUENCE</scope>
    <source>
        <strain evidence="2">SIO1C4</strain>
    </source>
</reference>
<name>A0A6B3NJ65_9CYAN</name>
<sequence length="70" mass="8082">HYQREGIQAHLLVPIIYREQLLAMLSLQWQQAGRLAFTSLVREDELTLIYLLAQQVGLVLNSRPVLVNQL</sequence>